<protein>
    <recommendedName>
        <fullName evidence="6">Wax synthase domain-containing protein</fullName>
    </recommendedName>
</protein>
<feature type="transmembrane region" description="Helical" evidence="5">
    <location>
        <begin position="12"/>
        <end position="30"/>
    </location>
</feature>
<comment type="caution">
    <text evidence="7">The sequence shown here is derived from an EMBL/GenBank/DDBJ whole genome shotgun (WGS) entry which is preliminary data.</text>
</comment>
<feature type="transmembrane region" description="Helical" evidence="5">
    <location>
        <begin position="37"/>
        <end position="55"/>
    </location>
</feature>
<feature type="domain" description="Wax synthase" evidence="6">
    <location>
        <begin position="184"/>
        <end position="226"/>
    </location>
</feature>
<evidence type="ECO:0000256" key="3">
    <source>
        <dbReference type="ARBA" id="ARBA00022989"/>
    </source>
</evidence>
<name>A0A9P5NWN9_GYMJU</name>
<keyword evidence="4 5" id="KW-0472">Membrane</keyword>
<keyword evidence="2 5" id="KW-0812">Transmembrane</keyword>
<dbReference type="InterPro" id="IPR032805">
    <property type="entry name" value="Wax_synthase_dom"/>
</dbReference>
<proteinExistence type="predicted"/>
<dbReference type="AlphaFoldDB" id="A0A9P5NWN9"/>
<dbReference type="GO" id="GO:0016020">
    <property type="term" value="C:membrane"/>
    <property type="evidence" value="ECO:0007669"/>
    <property type="project" value="UniProtKB-SubCell"/>
</dbReference>
<evidence type="ECO:0000256" key="2">
    <source>
        <dbReference type="ARBA" id="ARBA00022692"/>
    </source>
</evidence>
<sequence length="254" mass="29407">MPAPNDGSKPAFKPAVWFILEALLNLSYAVKPSKYRWLFFLSISTIIVYSLLFTRMDDLWHLGMPEWGIGCRISSILFLASTNILLCDVQRELRLVGQKGTFRANHCSSAFVPRHSIPPYLIRDHWRREPCEPILFSGAARLVSKLWRLAVFFHGMLIYVILETQYKLASLLSVSLVLTEPRDWPDLFGSYKYGFTLRGFWGKTWHQMFRRMAVTHGRFFPKRSVFPKEAISSLSSSFIARFSFLGHCIMLAMR</sequence>
<evidence type="ECO:0000259" key="6">
    <source>
        <dbReference type="Pfam" id="PF13813"/>
    </source>
</evidence>
<evidence type="ECO:0000256" key="4">
    <source>
        <dbReference type="ARBA" id="ARBA00023136"/>
    </source>
</evidence>
<organism evidence="7 8">
    <name type="scientific">Gymnopilus junonius</name>
    <name type="common">Spectacular rustgill mushroom</name>
    <name type="synonym">Gymnopilus spectabilis subsp. junonius</name>
    <dbReference type="NCBI Taxonomy" id="109634"/>
    <lineage>
        <taxon>Eukaryota</taxon>
        <taxon>Fungi</taxon>
        <taxon>Dikarya</taxon>
        <taxon>Basidiomycota</taxon>
        <taxon>Agaricomycotina</taxon>
        <taxon>Agaricomycetes</taxon>
        <taxon>Agaricomycetidae</taxon>
        <taxon>Agaricales</taxon>
        <taxon>Agaricineae</taxon>
        <taxon>Hymenogastraceae</taxon>
        <taxon>Gymnopilus</taxon>
    </lineage>
</organism>
<dbReference type="Pfam" id="PF13813">
    <property type="entry name" value="MBOAT_2"/>
    <property type="match status" value="1"/>
</dbReference>
<accession>A0A9P5NWN9</accession>
<keyword evidence="3 5" id="KW-1133">Transmembrane helix</keyword>
<evidence type="ECO:0000313" key="7">
    <source>
        <dbReference type="EMBL" id="KAF8907872.1"/>
    </source>
</evidence>
<dbReference type="Proteomes" id="UP000724874">
    <property type="component" value="Unassembled WGS sequence"/>
</dbReference>
<evidence type="ECO:0000256" key="1">
    <source>
        <dbReference type="ARBA" id="ARBA00004141"/>
    </source>
</evidence>
<dbReference type="EMBL" id="JADNYJ010000013">
    <property type="protein sequence ID" value="KAF8907872.1"/>
    <property type="molecule type" value="Genomic_DNA"/>
</dbReference>
<gene>
    <name evidence="7" type="ORF">CPB84DRAFT_241465</name>
</gene>
<dbReference type="OrthoDB" id="1077582at2759"/>
<comment type="subcellular location">
    <subcellularLocation>
        <location evidence="1">Membrane</location>
        <topology evidence="1">Multi-pass membrane protein</topology>
    </subcellularLocation>
</comment>
<evidence type="ECO:0000256" key="5">
    <source>
        <dbReference type="SAM" id="Phobius"/>
    </source>
</evidence>
<reference evidence="7" key="1">
    <citation type="submission" date="2020-11" db="EMBL/GenBank/DDBJ databases">
        <authorList>
            <consortium name="DOE Joint Genome Institute"/>
            <person name="Ahrendt S."/>
            <person name="Riley R."/>
            <person name="Andreopoulos W."/>
            <person name="LaButti K."/>
            <person name="Pangilinan J."/>
            <person name="Ruiz-duenas F.J."/>
            <person name="Barrasa J.M."/>
            <person name="Sanchez-Garcia M."/>
            <person name="Camarero S."/>
            <person name="Miyauchi S."/>
            <person name="Serrano A."/>
            <person name="Linde D."/>
            <person name="Babiker R."/>
            <person name="Drula E."/>
            <person name="Ayuso-Fernandez I."/>
            <person name="Pacheco R."/>
            <person name="Padilla G."/>
            <person name="Ferreira P."/>
            <person name="Barriuso J."/>
            <person name="Kellner H."/>
            <person name="Castanera R."/>
            <person name="Alfaro M."/>
            <person name="Ramirez L."/>
            <person name="Pisabarro A.G."/>
            <person name="Kuo A."/>
            <person name="Tritt A."/>
            <person name="Lipzen A."/>
            <person name="He G."/>
            <person name="Yan M."/>
            <person name="Ng V."/>
            <person name="Cullen D."/>
            <person name="Martin F."/>
            <person name="Rosso M.-N."/>
            <person name="Henrissat B."/>
            <person name="Hibbett D."/>
            <person name="Martinez A.T."/>
            <person name="Grigoriev I.V."/>
        </authorList>
    </citation>
    <scope>NUCLEOTIDE SEQUENCE</scope>
    <source>
        <strain evidence="7">AH 44721</strain>
    </source>
</reference>
<keyword evidence="8" id="KW-1185">Reference proteome</keyword>
<evidence type="ECO:0000313" key="8">
    <source>
        <dbReference type="Proteomes" id="UP000724874"/>
    </source>
</evidence>